<comment type="subcellular location">
    <subcellularLocation>
        <location evidence="2">Nucleus</location>
        <location evidence="2">Nucleolus</location>
    </subcellularLocation>
</comment>
<comment type="caution">
    <text evidence="11">The sequence shown here is derived from an EMBL/GenBank/DDBJ whole genome shotgun (WGS) entry which is preliminary data.</text>
</comment>
<dbReference type="InterPro" id="IPR019310">
    <property type="entry name" value="Efg1"/>
</dbReference>
<sequence length="315" mass="35643">MTEPADMSQKRKHEEVADIEAANPATTKKPRSFPNASKTRHKRPNAAKDKDSDYGASANALKNRIRDLKRLLAHVDNVPKHKMSASSRIERERELEACEHELEEKTTKARESEYRKKIIGKYHQVRFFGKASWKMVHLDNWLTNTDRQKATRVLKRLKKELAAAKDDEEKIALQKKLHNAEVDVNYAISYPLMKPYSSLYPTAKKAKSKIAETDDSDEAKAKPEEIDGPKGDIMVWKMVEQAMEEGTLEALRNSKSREDIPGAPPKKGKPAKANATKDAQPKKTYPPLVVPANRREARAAAREAEDEDSDGGFFE</sequence>
<evidence type="ECO:0000256" key="8">
    <source>
        <dbReference type="ARBA" id="ARBA00023242"/>
    </source>
</evidence>
<dbReference type="GO" id="GO:0005730">
    <property type="term" value="C:nucleolus"/>
    <property type="evidence" value="ECO:0007669"/>
    <property type="project" value="UniProtKB-SubCell"/>
</dbReference>
<feature type="coiled-coil region" evidence="9">
    <location>
        <begin position="58"/>
        <end position="115"/>
    </location>
</feature>
<protein>
    <recommendedName>
        <fullName evidence="4">rRNA-processing protein EFG1</fullName>
    </recommendedName>
    <alternativeName>
        <fullName evidence="5">rRNA-processing protein efg1</fullName>
    </alternativeName>
</protein>
<dbReference type="InterPro" id="IPR050786">
    <property type="entry name" value="EFG1_rRNA-proc"/>
</dbReference>
<dbReference type="PANTHER" id="PTHR33911">
    <property type="entry name" value="RRNA-PROCESSING PROTEIN EFG1"/>
    <property type="match status" value="1"/>
</dbReference>
<feature type="region of interest" description="Disordered" evidence="10">
    <location>
        <begin position="246"/>
        <end position="315"/>
    </location>
</feature>
<dbReference type="GO" id="GO:0000462">
    <property type="term" value="P:maturation of SSU-rRNA from tricistronic rRNA transcript (SSU-rRNA, 5.8S rRNA, LSU-rRNA)"/>
    <property type="evidence" value="ECO:0007669"/>
    <property type="project" value="TreeGrafter"/>
</dbReference>
<organism evidence="11 12">
    <name type="scientific">Didymella rabiei</name>
    <name type="common">Chickpea ascochyta blight fungus</name>
    <name type="synonym">Mycosphaerella rabiei</name>
    <dbReference type="NCBI Taxonomy" id="5454"/>
    <lineage>
        <taxon>Eukaryota</taxon>
        <taxon>Fungi</taxon>
        <taxon>Dikarya</taxon>
        <taxon>Ascomycota</taxon>
        <taxon>Pezizomycotina</taxon>
        <taxon>Dothideomycetes</taxon>
        <taxon>Pleosporomycetidae</taxon>
        <taxon>Pleosporales</taxon>
        <taxon>Pleosporineae</taxon>
        <taxon>Didymellaceae</taxon>
        <taxon>Ascochyta</taxon>
    </lineage>
</organism>
<keyword evidence="6" id="KW-0698">rRNA processing</keyword>
<evidence type="ECO:0000256" key="9">
    <source>
        <dbReference type="SAM" id="Coils"/>
    </source>
</evidence>
<dbReference type="AlphaFoldDB" id="A0A163GF68"/>
<keyword evidence="8" id="KW-0539">Nucleus</keyword>
<dbReference type="Proteomes" id="UP000076837">
    <property type="component" value="Unassembled WGS sequence"/>
</dbReference>
<evidence type="ECO:0000256" key="7">
    <source>
        <dbReference type="ARBA" id="ARBA00023054"/>
    </source>
</evidence>
<dbReference type="Pfam" id="PF10153">
    <property type="entry name" value="Efg1"/>
    <property type="match status" value="1"/>
</dbReference>
<feature type="coiled-coil region" evidence="9">
    <location>
        <begin position="147"/>
        <end position="174"/>
    </location>
</feature>
<keyword evidence="12" id="KW-1185">Reference proteome</keyword>
<reference evidence="11 12" key="1">
    <citation type="journal article" date="2016" name="Sci. Rep.">
        <title>Draft genome sequencing and secretome analysis of fungal phytopathogen Ascochyta rabiei provides insight into the necrotrophic effector repertoire.</title>
        <authorList>
            <person name="Verma S."/>
            <person name="Gazara R.K."/>
            <person name="Nizam S."/>
            <person name="Parween S."/>
            <person name="Chattopadhyay D."/>
            <person name="Verma P.K."/>
        </authorList>
    </citation>
    <scope>NUCLEOTIDE SEQUENCE [LARGE SCALE GENOMIC DNA]</scope>
    <source>
        <strain evidence="11 12">ArDII</strain>
    </source>
</reference>
<dbReference type="EMBL" id="JYNV01000152">
    <property type="protein sequence ID" value="KZM24828.1"/>
    <property type="molecule type" value="Genomic_DNA"/>
</dbReference>
<dbReference type="PANTHER" id="PTHR33911:SF1">
    <property type="entry name" value="RRNA-PROCESSING PROTEIN EFG1"/>
    <property type="match status" value="1"/>
</dbReference>
<evidence type="ECO:0000256" key="10">
    <source>
        <dbReference type="SAM" id="MobiDB-lite"/>
    </source>
</evidence>
<comment type="function">
    <text evidence="1">Involved in rRNA processing.</text>
</comment>
<name>A0A163GF68_DIDRA</name>
<gene>
    <name evidence="11" type="ORF">ST47_g4065</name>
</gene>
<comment type="similarity">
    <text evidence="3">Belongs to the EFG1 family.</text>
</comment>
<evidence type="ECO:0000256" key="6">
    <source>
        <dbReference type="ARBA" id="ARBA00022552"/>
    </source>
</evidence>
<evidence type="ECO:0000256" key="5">
    <source>
        <dbReference type="ARBA" id="ARBA00019827"/>
    </source>
</evidence>
<dbReference type="STRING" id="5454.A0A163GF68"/>
<evidence type="ECO:0000256" key="1">
    <source>
        <dbReference type="ARBA" id="ARBA00002773"/>
    </source>
</evidence>
<feature type="compositionally biased region" description="Basic and acidic residues" evidence="10">
    <location>
        <begin position="293"/>
        <end position="303"/>
    </location>
</feature>
<evidence type="ECO:0000256" key="4">
    <source>
        <dbReference type="ARBA" id="ARBA00018689"/>
    </source>
</evidence>
<feature type="region of interest" description="Disordered" evidence="10">
    <location>
        <begin position="1"/>
        <end position="58"/>
    </location>
</feature>
<proteinExistence type="inferred from homology"/>
<evidence type="ECO:0000313" key="11">
    <source>
        <dbReference type="EMBL" id="KZM24828.1"/>
    </source>
</evidence>
<evidence type="ECO:0000256" key="2">
    <source>
        <dbReference type="ARBA" id="ARBA00004604"/>
    </source>
</evidence>
<keyword evidence="7 9" id="KW-0175">Coiled coil</keyword>
<dbReference type="OrthoDB" id="47732at2759"/>
<dbReference type="GO" id="GO:0030688">
    <property type="term" value="C:preribosome, small subunit precursor"/>
    <property type="evidence" value="ECO:0007669"/>
    <property type="project" value="TreeGrafter"/>
</dbReference>
<evidence type="ECO:0000313" key="12">
    <source>
        <dbReference type="Proteomes" id="UP000076837"/>
    </source>
</evidence>
<evidence type="ECO:0000256" key="3">
    <source>
        <dbReference type="ARBA" id="ARBA00006916"/>
    </source>
</evidence>
<feature type="compositionally biased region" description="Acidic residues" evidence="10">
    <location>
        <begin position="304"/>
        <end position="315"/>
    </location>
</feature>
<accession>A0A163GF68</accession>